<evidence type="ECO:0000256" key="4">
    <source>
        <dbReference type="ARBA" id="ARBA00022475"/>
    </source>
</evidence>
<evidence type="ECO:0000256" key="8">
    <source>
        <dbReference type="ARBA" id="ARBA00022741"/>
    </source>
</evidence>
<evidence type="ECO:0000313" key="18">
    <source>
        <dbReference type="Proteomes" id="UP000249890"/>
    </source>
</evidence>
<feature type="domain" description="Histidine kinase" evidence="15">
    <location>
        <begin position="480"/>
        <end position="591"/>
    </location>
</feature>
<dbReference type="SUPFAM" id="SSF55874">
    <property type="entry name" value="ATPase domain of HSP90 chaperone/DNA topoisomerase II/histidine kinase"/>
    <property type="match status" value="1"/>
</dbReference>
<evidence type="ECO:0000256" key="1">
    <source>
        <dbReference type="ARBA" id="ARBA00000085"/>
    </source>
</evidence>
<keyword evidence="5" id="KW-0597">Phosphoprotein</keyword>
<dbReference type="PRINTS" id="PR00344">
    <property type="entry name" value="BCTRLSENSOR"/>
</dbReference>
<dbReference type="PROSITE" id="PS50885">
    <property type="entry name" value="HAMP"/>
    <property type="match status" value="1"/>
</dbReference>
<feature type="transmembrane region" description="Helical" evidence="14">
    <location>
        <begin position="18"/>
        <end position="37"/>
    </location>
</feature>
<dbReference type="PANTHER" id="PTHR34220">
    <property type="entry name" value="SENSOR HISTIDINE KINASE YPDA"/>
    <property type="match status" value="1"/>
</dbReference>
<dbReference type="GO" id="GO:0005886">
    <property type="term" value="C:plasma membrane"/>
    <property type="evidence" value="ECO:0007669"/>
    <property type="project" value="UniProtKB-SubCell"/>
</dbReference>
<dbReference type="Gene3D" id="6.10.340.10">
    <property type="match status" value="1"/>
</dbReference>
<dbReference type="PROSITE" id="PS50109">
    <property type="entry name" value="HIS_KIN"/>
    <property type="match status" value="1"/>
</dbReference>
<dbReference type="Pfam" id="PF00672">
    <property type="entry name" value="HAMP"/>
    <property type="match status" value="1"/>
</dbReference>
<keyword evidence="12" id="KW-0902">Two-component regulatory system</keyword>
<dbReference type="PANTHER" id="PTHR34220:SF11">
    <property type="entry name" value="SENSOR PROTEIN KINASE HPTS"/>
    <property type="match status" value="1"/>
</dbReference>
<evidence type="ECO:0000256" key="14">
    <source>
        <dbReference type="SAM" id="Phobius"/>
    </source>
</evidence>
<dbReference type="SMART" id="SM00387">
    <property type="entry name" value="HATPase_c"/>
    <property type="match status" value="1"/>
</dbReference>
<evidence type="ECO:0000256" key="11">
    <source>
        <dbReference type="ARBA" id="ARBA00022989"/>
    </source>
</evidence>
<evidence type="ECO:0000256" key="3">
    <source>
        <dbReference type="ARBA" id="ARBA00012438"/>
    </source>
</evidence>
<dbReference type="KEGG" id="pdh:B9T62_36685"/>
<dbReference type="EMBL" id="CP021780">
    <property type="protein sequence ID" value="ASA25783.1"/>
    <property type="molecule type" value="Genomic_DNA"/>
</dbReference>
<comment type="subcellular location">
    <subcellularLocation>
        <location evidence="2">Cell membrane</location>
        <topology evidence="2">Multi-pass membrane protein</topology>
    </subcellularLocation>
</comment>
<dbReference type="InterPro" id="IPR003660">
    <property type="entry name" value="HAMP_dom"/>
</dbReference>
<dbReference type="Pfam" id="PF06580">
    <property type="entry name" value="His_kinase"/>
    <property type="match status" value="1"/>
</dbReference>
<keyword evidence="6" id="KW-0808">Transferase</keyword>
<name>A0A2Z2KPV9_9BACL</name>
<evidence type="ECO:0000256" key="12">
    <source>
        <dbReference type="ARBA" id="ARBA00023012"/>
    </source>
</evidence>
<accession>A0A2Z2KPV9</accession>
<dbReference type="InterPro" id="IPR003594">
    <property type="entry name" value="HATPase_dom"/>
</dbReference>
<evidence type="ECO:0000256" key="5">
    <source>
        <dbReference type="ARBA" id="ARBA00022553"/>
    </source>
</evidence>
<dbReference type="GO" id="GO:0000155">
    <property type="term" value="F:phosphorelay sensor kinase activity"/>
    <property type="evidence" value="ECO:0007669"/>
    <property type="project" value="InterPro"/>
</dbReference>
<gene>
    <name evidence="17" type="ORF">B9T62_36685</name>
</gene>
<evidence type="ECO:0000256" key="10">
    <source>
        <dbReference type="ARBA" id="ARBA00022840"/>
    </source>
</evidence>
<keyword evidence="18" id="KW-1185">Reference proteome</keyword>
<dbReference type="InterPro" id="IPR010559">
    <property type="entry name" value="Sig_transdc_His_kin_internal"/>
</dbReference>
<keyword evidence="9" id="KW-0418">Kinase</keyword>
<dbReference type="InterPro" id="IPR036890">
    <property type="entry name" value="HATPase_C_sf"/>
</dbReference>
<evidence type="ECO:0000256" key="2">
    <source>
        <dbReference type="ARBA" id="ARBA00004651"/>
    </source>
</evidence>
<dbReference type="OrthoDB" id="9776552at2"/>
<organism evidence="17 18">
    <name type="scientific">Paenibacillus donghaensis</name>
    <dbReference type="NCBI Taxonomy" id="414771"/>
    <lineage>
        <taxon>Bacteria</taxon>
        <taxon>Bacillati</taxon>
        <taxon>Bacillota</taxon>
        <taxon>Bacilli</taxon>
        <taxon>Bacillales</taxon>
        <taxon>Paenibacillaceae</taxon>
        <taxon>Paenibacillus</taxon>
    </lineage>
</organism>
<dbReference type="EC" id="2.7.13.3" evidence="3"/>
<dbReference type="InterPro" id="IPR004358">
    <property type="entry name" value="Sig_transdc_His_kin-like_C"/>
</dbReference>
<reference evidence="17 18" key="1">
    <citation type="submission" date="2017-06" db="EMBL/GenBank/DDBJ databases">
        <title>Complete genome sequence of Paenibacillus donghaensis KCTC 13049T isolated from East Sea sediment, South Korea.</title>
        <authorList>
            <person name="Jung B.K."/>
            <person name="Hong S.-J."/>
            <person name="Shin J.-H."/>
        </authorList>
    </citation>
    <scope>NUCLEOTIDE SEQUENCE [LARGE SCALE GENOMIC DNA]</scope>
    <source>
        <strain evidence="17 18">KCTC 13049</strain>
    </source>
</reference>
<dbReference type="Gene3D" id="3.30.565.10">
    <property type="entry name" value="Histidine kinase-like ATPase, C-terminal domain"/>
    <property type="match status" value="1"/>
</dbReference>
<evidence type="ECO:0000313" key="17">
    <source>
        <dbReference type="EMBL" id="ASA25783.1"/>
    </source>
</evidence>
<dbReference type="GO" id="GO:0005524">
    <property type="term" value="F:ATP binding"/>
    <property type="evidence" value="ECO:0007669"/>
    <property type="project" value="UniProtKB-KW"/>
</dbReference>
<dbReference type="Pfam" id="PF02518">
    <property type="entry name" value="HATPase_c"/>
    <property type="match status" value="1"/>
</dbReference>
<evidence type="ECO:0000259" key="15">
    <source>
        <dbReference type="PROSITE" id="PS50109"/>
    </source>
</evidence>
<keyword evidence="8" id="KW-0547">Nucleotide-binding</keyword>
<protein>
    <recommendedName>
        <fullName evidence="3">histidine kinase</fullName>
        <ecNumber evidence="3">2.7.13.3</ecNumber>
    </recommendedName>
</protein>
<keyword evidence="4" id="KW-1003">Cell membrane</keyword>
<feature type="domain" description="HAMP" evidence="16">
    <location>
        <begin position="318"/>
        <end position="370"/>
    </location>
</feature>
<feature type="transmembrane region" description="Helical" evidence="14">
    <location>
        <begin position="295"/>
        <end position="315"/>
    </location>
</feature>
<comment type="catalytic activity">
    <reaction evidence="1">
        <text>ATP + protein L-histidine = ADP + protein N-phospho-L-histidine.</text>
        <dbReference type="EC" id="2.7.13.3"/>
    </reaction>
</comment>
<keyword evidence="10" id="KW-0067">ATP-binding</keyword>
<dbReference type="InterPro" id="IPR050640">
    <property type="entry name" value="Bact_2-comp_sensor_kinase"/>
</dbReference>
<evidence type="ECO:0000256" key="9">
    <source>
        <dbReference type="ARBA" id="ARBA00022777"/>
    </source>
</evidence>
<evidence type="ECO:0000256" key="7">
    <source>
        <dbReference type="ARBA" id="ARBA00022692"/>
    </source>
</evidence>
<evidence type="ECO:0000256" key="6">
    <source>
        <dbReference type="ARBA" id="ARBA00022679"/>
    </source>
</evidence>
<keyword evidence="11 14" id="KW-1133">Transmembrane helix</keyword>
<dbReference type="AlphaFoldDB" id="A0A2Z2KPV9"/>
<dbReference type="InterPro" id="IPR005467">
    <property type="entry name" value="His_kinase_dom"/>
</dbReference>
<evidence type="ECO:0000256" key="13">
    <source>
        <dbReference type="ARBA" id="ARBA00023136"/>
    </source>
</evidence>
<proteinExistence type="predicted"/>
<dbReference type="Proteomes" id="UP000249890">
    <property type="component" value="Chromosome"/>
</dbReference>
<keyword evidence="7 14" id="KW-0812">Transmembrane</keyword>
<evidence type="ECO:0000259" key="16">
    <source>
        <dbReference type="PROSITE" id="PS50885"/>
    </source>
</evidence>
<keyword evidence="13 14" id="KW-0472">Membrane</keyword>
<sequence>MRREADAMKNMRIVQKMALGYLMLVLLPILVFGVYLYNQFYMDVISEYSEGKQELVVQAGEGFRARLKQIESIHSQFQYNQQLIDYLSGLYPSELNQVYSYLKDIRPIYIYALTGNKGIASIKLYKTQQSVQSVAGELEDLSRMDAKPIALLNAVNVDKGIWLLSSNPTGHESTRPPYLSYYQRIYNNSYTQSLAAMEITSDDSLIRNFLNAIDVNQNIQVLIMNNGEVIYRSGHDLSPEQTAGMQALAEESERGFAYSRSQRLLVNSLSVPELSTSFYFFSELDEVFVDIRKKAIFLGVSLLLSLLLLTGIYYATASSIVRRILGLAKHMRKVDENKLTYYEGGSSRDEIDFLTRSYNSLIHRIDELLTNVHKAELMKKEADYLVLQAQIKPHFLYNTLESIRMLAEINDDQEVVDATFTFGKLLRYTLTSRDNETVLRNELTNVQHYLDMHKLRLLDRLHYSIEVLTPVDNISCPRFILQPLVENCIHHGVGRSRSIGRIDVVVKREDDVLIIVIADNGPGIPPERLDVIRGVLNNELDRQELQKENSGQGLYNVSERIRIFYGGHSTLIIDSQVGEGTKFTLKLKVQGGI</sequence>